<comment type="caution">
    <text evidence="2">The sequence shown here is derived from an EMBL/GenBank/DDBJ whole genome shotgun (WGS) entry which is preliminary data.</text>
</comment>
<dbReference type="EMBL" id="CAJVQA010002669">
    <property type="protein sequence ID" value="CAG8554354.1"/>
    <property type="molecule type" value="Genomic_DNA"/>
</dbReference>
<dbReference type="PANTHER" id="PTHR43866:SF3">
    <property type="entry name" value="METHYLMALONATE-SEMIALDEHYDE DEHYDROGENASE [ACYLATING], MITOCHONDRIAL"/>
    <property type="match status" value="1"/>
</dbReference>
<dbReference type="GO" id="GO:0005739">
    <property type="term" value="C:mitochondrion"/>
    <property type="evidence" value="ECO:0007669"/>
    <property type="project" value="TreeGrafter"/>
</dbReference>
<dbReference type="Proteomes" id="UP000789759">
    <property type="component" value="Unassembled WGS sequence"/>
</dbReference>
<gene>
    <name evidence="2" type="ORF">CPELLU_LOCUS4904</name>
</gene>
<organism evidence="2 3">
    <name type="scientific">Cetraspora pellucida</name>
    <dbReference type="NCBI Taxonomy" id="1433469"/>
    <lineage>
        <taxon>Eukaryota</taxon>
        <taxon>Fungi</taxon>
        <taxon>Fungi incertae sedis</taxon>
        <taxon>Mucoromycota</taxon>
        <taxon>Glomeromycotina</taxon>
        <taxon>Glomeromycetes</taxon>
        <taxon>Diversisporales</taxon>
        <taxon>Gigasporaceae</taxon>
        <taxon>Cetraspora</taxon>
    </lineage>
</organism>
<evidence type="ECO:0000313" key="3">
    <source>
        <dbReference type="Proteomes" id="UP000789759"/>
    </source>
</evidence>
<reference evidence="2" key="1">
    <citation type="submission" date="2021-06" db="EMBL/GenBank/DDBJ databases">
        <authorList>
            <person name="Kallberg Y."/>
            <person name="Tangrot J."/>
            <person name="Rosling A."/>
        </authorList>
    </citation>
    <scope>NUCLEOTIDE SEQUENCE</scope>
    <source>
        <strain evidence="2">FL966</strain>
    </source>
</reference>
<accession>A0A9N9B5R5</accession>
<dbReference type="GO" id="GO:0004491">
    <property type="term" value="F:methylmalonate-semialdehyde dehydrogenase (acylating, NAD) activity"/>
    <property type="evidence" value="ECO:0007669"/>
    <property type="project" value="InterPro"/>
</dbReference>
<dbReference type="GO" id="GO:0006574">
    <property type="term" value="P:L-valine catabolic process"/>
    <property type="evidence" value="ECO:0007669"/>
    <property type="project" value="TreeGrafter"/>
</dbReference>
<sequence length="212" mass="24804">MLLSPYAVYNSAEELFQSVQTFAIFQGYALIKKRTCKDKHNELKNMKLYYNQGGVYNNSLNLIRETCNRQESTRLIDYSFELYAIQHNSQYYLEVHNSAYNHDGSTNMSEHSIAHYLTKQQLENVKVITNASLHSKKNILTLCQNDEFILVINSDIYNTCKQIQQQNLTGYTPIQALVNEFKKGNFLYDYEYNNTRSVNYLFFAYNESIALI</sequence>
<name>A0A9N9B5R5_9GLOM</name>
<keyword evidence="3" id="KW-1185">Reference proteome</keyword>
<evidence type="ECO:0000256" key="1">
    <source>
        <dbReference type="ARBA" id="ARBA00009986"/>
    </source>
</evidence>
<protein>
    <submittedName>
        <fullName evidence="2">614_t:CDS:1</fullName>
    </submittedName>
</protein>
<evidence type="ECO:0000313" key="2">
    <source>
        <dbReference type="EMBL" id="CAG8554354.1"/>
    </source>
</evidence>
<proteinExistence type="inferred from homology"/>
<dbReference type="OrthoDB" id="4815524at2759"/>
<dbReference type="AlphaFoldDB" id="A0A9N9B5R5"/>
<dbReference type="PANTHER" id="PTHR43866">
    <property type="entry name" value="MALONATE-SEMIALDEHYDE DEHYDROGENASE"/>
    <property type="match status" value="1"/>
</dbReference>
<dbReference type="InterPro" id="IPR010061">
    <property type="entry name" value="MeMal-semiAld_DH"/>
</dbReference>
<dbReference type="GO" id="GO:0006210">
    <property type="term" value="P:thymine catabolic process"/>
    <property type="evidence" value="ECO:0007669"/>
    <property type="project" value="TreeGrafter"/>
</dbReference>
<comment type="similarity">
    <text evidence="1">Belongs to the aldehyde dehydrogenase family.</text>
</comment>